<evidence type="ECO:0000313" key="2">
    <source>
        <dbReference type="EMBL" id="KID49313.1"/>
    </source>
</evidence>
<gene>
    <name evidence="2" type="ORF">C095_03965</name>
</gene>
<organism evidence="2 3">
    <name type="scientific">Fusobacterium necrophorum subsp. funduliforme B35</name>
    <dbReference type="NCBI Taxonomy" id="1226633"/>
    <lineage>
        <taxon>Bacteria</taxon>
        <taxon>Fusobacteriati</taxon>
        <taxon>Fusobacteriota</taxon>
        <taxon>Fusobacteriia</taxon>
        <taxon>Fusobacteriales</taxon>
        <taxon>Fusobacteriaceae</taxon>
        <taxon>Fusobacterium</taxon>
    </lineage>
</organism>
<dbReference type="Pfam" id="PF16199">
    <property type="entry name" value="Radical_SAM_C"/>
    <property type="match status" value="1"/>
</dbReference>
<proteinExistence type="predicted"/>
<dbReference type="PATRIC" id="fig|1226633.4.peg.797"/>
<dbReference type="AlphaFoldDB" id="A0A0B4E769"/>
<comment type="caution">
    <text evidence="2">The sequence shown here is derived from an EMBL/GenBank/DDBJ whole genome shotgun (WGS) entry which is preliminary data.</text>
</comment>
<protein>
    <recommendedName>
        <fullName evidence="1">Radical SAM C-terminal extension domain-containing protein</fullName>
    </recommendedName>
</protein>
<sequence length="74" mass="8703">MKKVVTILENLSYNIVIHRLTGDGEKETLLAPLWTLHKRDVLNSIQKELKLREKRNKTKVVRKNECNFKTKDDA</sequence>
<accession>A0A0B4E769</accession>
<dbReference type="InterPro" id="IPR032432">
    <property type="entry name" value="Radical_SAM_C"/>
</dbReference>
<feature type="domain" description="Radical SAM C-terminal extension" evidence="1">
    <location>
        <begin position="3"/>
        <end position="50"/>
    </location>
</feature>
<evidence type="ECO:0000313" key="3">
    <source>
        <dbReference type="Proteomes" id="UP000031184"/>
    </source>
</evidence>
<reference evidence="2 3" key="1">
    <citation type="submission" date="2013-08" db="EMBL/GenBank/DDBJ databases">
        <title>An opportunistic ruminal bacterium that causes liver abscesses in cattle.</title>
        <authorList>
            <person name="Benahmed F.H."/>
            <person name="Rasmussen M."/>
            <person name="Harbottle H."/>
            <person name="Soppet D."/>
            <person name="Nagaraja T.G."/>
            <person name="Davidson M."/>
        </authorList>
    </citation>
    <scope>NUCLEOTIDE SEQUENCE [LARGE SCALE GENOMIC DNA]</scope>
    <source>
        <strain evidence="2 3">B35</strain>
    </source>
</reference>
<dbReference type="EMBL" id="AUZI01000012">
    <property type="protein sequence ID" value="KID49313.1"/>
    <property type="molecule type" value="Genomic_DNA"/>
</dbReference>
<dbReference type="Proteomes" id="UP000031184">
    <property type="component" value="Unassembled WGS sequence"/>
</dbReference>
<evidence type="ECO:0000259" key="1">
    <source>
        <dbReference type="Pfam" id="PF16199"/>
    </source>
</evidence>
<name>A0A0B4E769_9FUSO</name>